<keyword evidence="3" id="KW-1185">Reference proteome</keyword>
<name>A0A3B6SMN2_WHEAT</name>
<organism evidence="2">
    <name type="scientific">Triticum aestivum</name>
    <name type="common">Wheat</name>
    <dbReference type="NCBI Taxonomy" id="4565"/>
    <lineage>
        <taxon>Eukaryota</taxon>
        <taxon>Viridiplantae</taxon>
        <taxon>Streptophyta</taxon>
        <taxon>Embryophyta</taxon>
        <taxon>Tracheophyta</taxon>
        <taxon>Spermatophyta</taxon>
        <taxon>Magnoliopsida</taxon>
        <taxon>Liliopsida</taxon>
        <taxon>Poales</taxon>
        <taxon>Poaceae</taxon>
        <taxon>BOP clade</taxon>
        <taxon>Pooideae</taxon>
        <taxon>Triticodae</taxon>
        <taxon>Triticeae</taxon>
        <taxon>Triticinae</taxon>
        <taxon>Triticum</taxon>
    </lineage>
</organism>
<dbReference type="Proteomes" id="UP000019116">
    <property type="component" value="Chromosome 7B"/>
</dbReference>
<dbReference type="Gramene" id="TraesLDM7B03G04227300.1">
    <property type="protein sequence ID" value="TraesLDM7B03G04227300.1.CDS1"/>
    <property type="gene ID" value="TraesLDM7B03G04227300"/>
</dbReference>
<dbReference type="Gramene" id="TraesJAG7B03G04206390.1">
    <property type="protein sequence ID" value="TraesJAG7B03G04206390.1.CDS1"/>
    <property type="gene ID" value="TraesJAG7B03G04206390"/>
</dbReference>
<dbReference type="Gramene" id="TraesCLE_scaffold_084779_01G000100.1">
    <property type="protein sequence ID" value="TraesCLE_scaffold_084779_01G000100.1"/>
    <property type="gene ID" value="TraesCLE_scaffold_084779_01G000100"/>
</dbReference>
<dbReference type="Gramene" id="TraesSYM7B03G04274210.1">
    <property type="protein sequence ID" value="TraesSYM7B03G04274210.1.CDS1"/>
    <property type="gene ID" value="TraesSYM7B03G04274210"/>
</dbReference>
<dbReference type="Gramene" id="TraesCS7B03G1022400.1">
    <property type="protein sequence ID" value="TraesCS7B03G1022400.1.CDS1"/>
    <property type="gene ID" value="TraesCS7B03G1022400"/>
</dbReference>
<reference evidence="2" key="1">
    <citation type="submission" date="2018-08" db="EMBL/GenBank/DDBJ databases">
        <authorList>
            <person name="Rossello M."/>
        </authorList>
    </citation>
    <scope>NUCLEOTIDE SEQUENCE [LARGE SCALE GENOMIC DNA]</scope>
    <source>
        <strain evidence="2">cv. Chinese Spring</strain>
    </source>
</reference>
<dbReference type="Gramene" id="TraesJUL7B03G04263960.1">
    <property type="protein sequence ID" value="TraesJUL7B03G04263960.1.CDS1"/>
    <property type="gene ID" value="TraesJUL7B03G04263960"/>
</dbReference>
<dbReference type="STRING" id="4565.A0A3B6SMN2"/>
<dbReference type="Gramene" id="TraesSTA7B03G04219000.1">
    <property type="protein sequence ID" value="TraesSTA7B03G04219000.1.CDS1"/>
    <property type="gene ID" value="TraesSTA7B03G04219000"/>
</dbReference>
<evidence type="ECO:0000259" key="1">
    <source>
        <dbReference type="Pfam" id="PF03478"/>
    </source>
</evidence>
<dbReference type="InterPro" id="IPR005174">
    <property type="entry name" value="KIB1-4_b-propeller"/>
</dbReference>
<dbReference type="Gramene" id="TraesWEE_scaffold_068770_01G000100.1">
    <property type="protein sequence ID" value="TraesWEE_scaffold_068770_01G000100.1"/>
    <property type="gene ID" value="TraesWEE_scaffold_068770_01G000100"/>
</dbReference>
<reference evidence="2" key="2">
    <citation type="submission" date="2018-10" db="UniProtKB">
        <authorList>
            <consortium name="EnsemblPlants"/>
        </authorList>
    </citation>
    <scope>IDENTIFICATION</scope>
</reference>
<dbReference type="PANTHER" id="PTHR44586">
    <property type="entry name" value="F-BOX DOMAIN CONTAINING PROTEIN, EXPRESSED"/>
    <property type="match status" value="1"/>
</dbReference>
<dbReference type="Gramene" id="TraesARI7B03G04066820.1">
    <property type="protein sequence ID" value="TraesARI7B03G04066820.1.CDS1"/>
    <property type="gene ID" value="TraesARI7B03G04066820"/>
</dbReference>
<dbReference type="PANTHER" id="PTHR44586:SF10">
    <property type="entry name" value="DUF295 DOMAIN-CONTAINING PROTEIN"/>
    <property type="match status" value="1"/>
</dbReference>
<dbReference type="Gramene" id="TraesCS7B02G380200.1">
    <property type="protein sequence ID" value="TraesCS7B02G380200.1.cds1"/>
    <property type="gene ID" value="TraesCS7B02G380200"/>
</dbReference>
<dbReference type="AlphaFoldDB" id="A0A3B6SMN2"/>
<evidence type="ECO:0000313" key="2">
    <source>
        <dbReference type="EnsemblPlants" id="TraesCS7B02G380200.1.cds1"/>
    </source>
</evidence>
<evidence type="ECO:0000313" key="3">
    <source>
        <dbReference type="Proteomes" id="UP000019116"/>
    </source>
</evidence>
<accession>A0A3B6SMN2</accession>
<dbReference type="Gramene" id="TraesROB_scaffold_019800_01G000100.1">
    <property type="protein sequence ID" value="TraesROB_scaffold_019800_01G000100.1"/>
    <property type="gene ID" value="TraesROB_scaffold_019800_01G000100"/>
</dbReference>
<protein>
    <recommendedName>
        <fullName evidence="1">KIB1-4 beta-propeller domain-containing protein</fullName>
    </recommendedName>
</protein>
<dbReference type="Gramene" id="TraesMAC7B03G04217860.1">
    <property type="protein sequence ID" value="TraesMAC7B03G04217860.1.CDS1"/>
    <property type="gene ID" value="TraesMAC7B03G04217860"/>
</dbReference>
<feature type="domain" description="KIB1-4 beta-propeller" evidence="1">
    <location>
        <begin position="1"/>
        <end position="172"/>
    </location>
</feature>
<dbReference type="Pfam" id="PF03478">
    <property type="entry name" value="Beta-prop_KIB1-4"/>
    <property type="match status" value="1"/>
</dbReference>
<sequence length="216" mass="24698">MAIHGNNQISFARARENRWRHATTTTLGEMGKDSYADCVHHNGRFYTVTMHGAVEAWDLDKGPTHQPGKQAIIADGDGRQRRILTRFLVSTPWGGLLEIRTQRRSDHPRRVNVEAFEVDVEERRLVRLSSATAFREHAVFVGLNESVCLVAKECPGLRPNHVYFATPWLTHEENFGVQGWKGVVIYDLESQTFEQVLHASKYSVFCPQQVWFIPNI</sequence>
<dbReference type="OrthoDB" id="580600at2759"/>
<dbReference type="Gramene" id="TraesNOR7B03G04271430.1">
    <property type="protein sequence ID" value="TraesNOR7B03G04271430.1.CDS1"/>
    <property type="gene ID" value="TraesNOR7B03G04271430"/>
</dbReference>
<dbReference type="EnsemblPlants" id="TraesCS7B02G380200.1">
    <property type="protein sequence ID" value="TraesCS7B02G380200.1.cds1"/>
    <property type="gene ID" value="TraesCS7B02G380200"/>
</dbReference>
<dbReference type="Gramene" id="TraesLAC7B03G04169150.1">
    <property type="protein sequence ID" value="TraesLAC7B03G04169150.1.CDS1"/>
    <property type="gene ID" value="TraesLAC7B03G04169150"/>
</dbReference>
<proteinExistence type="predicted"/>
<dbReference type="Gramene" id="TraesCAD_scaffold_045091_01G000100.1">
    <property type="protein sequence ID" value="TraesCAD_scaffold_045091_01G000100.1"/>
    <property type="gene ID" value="TraesCAD_scaffold_045091_01G000100"/>
</dbReference>